<keyword evidence="8" id="KW-0902">Two-component regulatory system</keyword>
<reference evidence="14" key="1">
    <citation type="journal article" date="2014" name="Int. J. Syst. Evol. Microbiol.">
        <title>Complete genome sequence of Corynebacterium casei LMG S-19264T (=DSM 44701T), isolated from a smear-ripened cheese.</title>
        <authorList>
            <consortium name="US DOE Joint Genome Institute (JGI-PGF)"/>
            <person name="Walter F."/>
            <person name="Albersmeier A."/>
            <person name="Kalinowski J."/>
            <person name="Ruckert C."/>
        </authorList>
    </citation>
    <scope>NUCLEOTIDE SEQUENCE</scope>
    <source>
        <strain evidence="14">CGMCC 1.10998</strain>
    </source>
</reference>
<dbReference type="InterPro" id="IPR004358">
    <property type="entry name" value="Sig_transdc_His_kin-like_C"/>
</dbReference>
<comment type="catalytic activity">
    <reaction evidence="1">
        <text>ATP + protein L-histidine = ADP + protein N-phospho-L-histidine.</text>
        <dbReference type="EC" id="2.7.13.3"/>
    </reaction>
</comment>
<evidence type="ECO:0000313" key="15">
    <source>
        <dbReference type="Proteomes" id="UP000637423"/>
    </source>
</evidence>
<evidence type="ECO:0000256" key="5">
    <source>
        <dbReference type="ARBA" id="ARBA00022741"/>
    </source>
</evidence>
<accession>A0A916UVV8</accession>
<dbReference type="PRINTS" id="PR00344">
    <property type="entry name" value="BCTRLSENSOR"/>
</dbReference>
<dbReference type="Proteomes" id="UP000637423">
    <property type="component" value="Unassembled WGS sequence"/>
</dbReference>
<dbReference type="GO" id="GO:0005524">
    <property type="term" value="F:ATP binding"/>
    <property type="evidence" value="ECO:0007669"/>
    <property type="project" value="UniProtKB-KW"/>
</dbReference>
<dbReference type="Gene3D" id="1.10.287.130">
    <property type="match status" value="1"/>
</dbReference>
<keyword evidence="15" id="KW-1185">Reference proteome</keyword>
<keyword evidence="10" id="KW-0812">Transmembrane</keyword>
<dbReference type="InterPro" id="IPR005467">
    <property type="entry name" value="His_kinase_dom"/>
</dbReference>
<dbReference type="CDD" id="cd00130">
    <property type="entry name" value="PAS"/>
    <property type="match status" value="2"/>
</dbReference>
<dbReference type="AlphaFoldDB" id="A0A916UVV8"/>
<keyword evidence="6" id="KW-0418">Kinase</keyword>
<dbReference type="RefSeq" id="WP_188567926.1">
    <property type="nucleotide sequence ID" value="NZ_BMED01000004.1"/>
</dbReference>
<dbReference type="SUPFAM" id="SSF55785">
    <property type="entry name" value="PYP-like sensor domain (PAS domain)"/>
    <property type="match status" value="2"/>
</dbReference>
<feature type="domain" description="Histidine kinase" evidence="11">
    <location>
        <begin position="392"/>
        <end position="637"/>
    </location>
</feature>
<reference evidence="14" key="2">
    <citation type="submission" date="2020-09" db="EMBL/GenBank/DDBJ databases">
        <authorList>
            <person name="Sun Q."/>
            <person name="Zhou Y."/>
        </authorList>
    </citation>
    <scope>NUCLEOTIDE SEQUENCE</scope>
    <source>
        <strain evidence="14">CGMCC 1.10998</strain>
    </source>
</reference>
<evidence type="ECO:0000256" key="7">
    <source>
        <dbReference type="ARBA" id="ARBA00022840"/>
    </source>
</evidence>
<protein>
    <recommendedName>
        <fullName evidence="2">histidine kinase</fullName>
        <ecNumber evidence="2">2.7.13.3</ecNumber>
    </recommendedName>
</protein>
<feature type="domain" description="PAS" evidence="12">
    <location>
        <begin position="249"/>
        <end position="319"/>
    </location>
</feature>
<dbReference type="InterPro" id="IPR013767">
    <property type="entry name" value="PAS_fold"/>
</dbReference>
<keyword evidence="4" id="KW-0808">Transferase</keyword>
<dbReference type="InterPro" id="IPR003661">
    <property type="entry name" value="HisK_dim/P_dom"/>
</dbReference>
<feature type="transmembrane region" description="Helical" evidence="10">
    <location>
        <begin position="93"/>
        <end position="110"/>
    </location>
</feature>
<dbReference type="SMART" id="SM00388">
    <property type="entry name" value="HisKA"/>
    <property type="match status" value="1"/>
</dbReference>
<dbReference type="Pfam" id="PF02518">
    <property type="entry name" value="HATPase_c"/>
    <property type="match status" value="1"/>
</dbReference>
<dbReference type="InterPro" id="IPR013656">
    <property type="entry name" value="PAS_4"/>
</dbReference>
<dbReference type="SMART" id="SM00387">
    <property type="entry name" value="HATPase_c"/>
    <property type="match status" value="1"/>
</dbReference>
<evidence type="ECO:0000313" key="14">
    <source>
        <dbReference type="EMBL" id="GGC89264.1"/>
    </source>
</evidence>
<dbReference type="Pfam" id="PF00989">
    <property type="entry name" value="PAS"/>
    <property type="match status" value="1"/>
</dbReference>
<keyword evidence="5" id="KW-0547">Nucleotide-binding</keyword>
<evidence type="ECO:0000256" key="2">
    <source>
        <dbReference type="ARBA" id="ARBA00012438"/>
    </source>
</evidence>
<evidence type="ECO:0000256" key="4">
    <source>
        <dbReference type="ARBA" id="ARBA00022679"/>
    </source>
</evidence>
<dbReference type="Pfam" id="PF08448">
    <property type="entry name" value="PAS_4"/>
    <property type="match status" value="1"/>
</dbReference>
<proteinExistence type="predicted"/>
<keyword evidence="7" id="KW-0067">ATP-binding</keyword>
<feature type="transmembrane region" description="Helical" evidence="10">
    <location>
        <begin position="12"/>
        <end position="31"/>
    </location>
</feature>
<dbReference type="SUPFAM" id="SSF47384">
    <property type="entry name" value="Homodimeric domain of signal transducing histidine kinase"/>
    <property type="match status" value="1"/>
</dbReference>
<evidence type="ECO:0000256" key="6">
    <source>
        <dbReference type="ARBA" id="ARBA00022777"/>
    </source>
</evidence>
<evidence type="ECO:0000259" key="13">
    <source>
        <dbReference type="PROSITE" id="PS50113"/>
    </source>
</evidence>
<name>A0A916UVV8_9BURK</name>
<dbReference type="PROSITE" id="PS50112">
    <property type="entry name" value="PAS"/>
    <property type="match status" value="2"/>
</dbReference>
<dbReference type="NCBIfam" id="TIGR00229">
    <property type="entry name" value="sensory_box"/>
    <property type="match status" value="2"/>
</dbReference>
<keyword evidence="10" id="KW-0472">Membrane</keyword>
<dbReference type="PROSITE" id="PS50109">
    <property type="entry name" value="HIS_KIN"/>
    <property type="match status" value="1"/>
</dbReference>
<dbReference type="Gene3D" id="3.30.565.10">
    <property type="entry name" value="Histidine kinase-like ATPase, C-terminal domain"/>
    <property type="match status" value="1"/>
</dbReference>
<evidence type="ECO:0000259" key="12">
    <source>
        <dbReference type="PROSITE" id="PS50112"/>
    </source>
</evidence>
<gene>
    <name evidence="14" type="ORF">GCM10011396_40580</name>
</gene>
<dbReference type="InterPro" id="IPR000700">
    <property type="entry name" value="PAS-assoc_C"/>
</dbReference>
<keyword evidence="3" id="KW-0597">Phosphoprotein</keyword>
<keyword evidence="9" id="KW-0175">Coiled coil</keyword>
<dbReference type="EC" id="2.7.13.3" evidence="2"/>
<dbReference type="EMBL" id="BMED01000004">
    <property type="protein sequence ID" value="GGC89264.1"/>
    <property type="molecule type" value="Genomic_DNA"/>
</dbReference>
<evidence type="ECO:0000256" key="10">
    <source>
        <dbReference type="SAM" id="Phobius"/>
    </source>
</evidence>
<feature type="transmembrane region" description="Helical" evidence="10">
    <location>
        <begin position="43"/>
        <end position="73"/>
    </location>
</feature>
<evidence type="ECO:0000259" key="11">
    <source>
        <dbReference type="PROSITE" id="PS50109"/>
    </source>
</evidence>
<dbReference type="InterPro" id="IPR036097">
    <property type="entry name" value="HisK_dim/P_sf"/>
</dbReference>
<evidence type="ECO:0000256" key="9">
    <source>
        <dbReference type="SAM" id="Coils"/>
    </source>
</evidence>
<dbReference type="PROSITE" id="PS50113">
    <property type="entry name" value="PAC"/>
    <property type="match status" value="1"/>
</dbReference>
<evidence type="ECO:0000256" key="3">
    <source>
        <dbReference type="ARBA" id="ARBA00022553"/>
    </source>
</evidence>
<comment type="caution">
    <text evidence="14">The sequence shown here is derived from an EMBL/GenBank/DDBJ whole genome shotgun (WGS) entry which is preliminary data.</text>
</comment>
<dbReference type="CDD" id="cd00082">
    <property type="entry name" value="HisKA"/>
    <property type="match status" value="1"/>
</dbReference>
<dbReference type="GO" id="GO:0006355">
    <property type="term" value="P:regulation of DNA-templated transcription"/>
    <property type="evidence" value="ECO:0007669"/>
    <property type="project" value="InterPro"/>
</dbReference>
<feature type="coiled-coil region" evidence="9">
    <location>
        <begin position="356"/>
        <end position="383"/>
    </location>
</feature>
<keyword evidence="10" id="KW-1133">Transmembrane helix</keyword>
<feature type="domain" description="PAS" evidence="12">
    <location>
        <begin position="125"/>
        <end position="197"/>
    </location>
</feature>
<dbReference type="PANTHER" id="PTHR43065">
    <property type="entry name" value="SENSOR HISTIDINE KINASE"/>
    <property type="match status" value="1"/>
</dbReference>
<organism evidence="14 15">
    <name type="scientific">Undibacterium terreum</name>
    <dbReference type="NCBI Taxonomy" id="1224302"/>
    <lineage>
        <taxon>Bacteria</taxon>
        <taxon>Pseudomonadati</taxon>
        <taxon>Pseudomonadota</taxon>
        <taxon>Betaproteobacteria</taxon>
        <taxon>Burkholderiales</taxon>
        <taxon>Oxalobacteraceae</taxon>
        <taxon>Undibacterium</taxon>
    </lineage>
</organism>
<dbReference type="SMART" id="SM00091">
    <property type="entry name" value="PAS"/>
    <property type="match status" value="2"/>
</dbReference>
<sequence length="661" mass="72563">MSMEYKNNPQWWISASGPLLTVALIIGMQLLQETPFRIPNPAPILIVAVVYAGFMGGRWGIGLSLLVSLGYIAVYLSGAGRLFNYTVEAERRLLVLCITLPLIAWIVGSLRKQLGRKVDALARMNEQLQATLLLTSNARDLICAIDADGYLVEVNDAWQRLLGYERDELLERPFLEFLFKEDWEESQRAAQSIMQGVELHGFENRYVHKNGGLVDISWSVHWSAADQLLIGVGRNITDLKSIQRRLHESEQRYRSLFDFHPDAVYSYDLDGKFLSGNAAVERITGHRVESAEGQSFLPVVVGADRERVTTLVKLAMQGCPQNYDMAGYRPDGSRFYVNVTNLPIVVDGEIVGVFGIAKDIAARMQAEAELKSAQKRLAQSEKLASVGQLASGMAHEINNPLGYVNSNLTVLSRHSNKLLQLLDAYRGIEVQLDPNLTSSKRLQAVKAGIDVNYVRADLVEVVADAREGIGRVSKIVQSLKDFSRLERQSRYVPADLHQALDSTLSMAMNEIRYRADVVKMYGVLPMVECVIGEISQVFMNLLVNAAQAMEIHGTITIRTQQCGDTVQITISDTGSGIAVEDIGRIFDPFFTTKPVGQGTGLGLAISYGIIQKHGGSIDLVSELGKGSSFTVTLPVLASLRGQDEAVTGTVASTATKLATAS</sequence>
<dbReference type="InterPro" id="IPR000014">
    <property type="entry name" value="PAS"/>
</dbReference>
<dbReference type="InterPro" id="IPR035965">
    <property type="entry name" value="PAS-like_dom_sf"/>
</dbReference>
<dbReference type="InterPro" id="IPR001610">
    <property type="entry name" value="PAC"/>
</dbReference>
<dbReference type="PANTHER" id="PTHR43065:SF50">
    <property type="entry name" value="HISTIDINE KINASE"/>
    <property type="match status" value="1"/>
</dbReference>
<dbReference type="InterPro" id="IPR003594">
    <property type="entry name" value="HATPase_dom"/>
</dbReference>
<dbReference type="GO" id="GO:0000155">
    <property type="term" value="F:phosphorelay sensor kinase activity"/>
    <property type="evidence" value="ECO:0007669"/>
    <property type="project" value="InterPro"/>
</dbReference>
<evidence type="ECO:0000256" key="8">
    <source>
        <dbReference type="ARBA" id="ARBA00023012"/>
    </source>
</evidence>
<dbReference type="SMART" id="SM00086">
    <property type="entry name" value="PAC"/>
    <property type="match status" value="2"/>
</dbReference>
<feature type="domain" description="PAC" evidence="13">
    <location>
        <begin position="321"/>
        <end position="372"/>
    </location>
</feature>
<dbReference type="Gene3D" id="3.30.450.20">
    <property type="entry name" value="PAS domain"/>
    <property type="match status" value="2"/>
</dbReference>
<evidence type="ECO:0000256" key="1">
    <source>
        <dbReference type="ARBA" id="ARBA00000085"/>
    </source>
</evidence>
<dbReference type="SUPFAM" id="SSF55874">
    <property type="entry name" value="ATPase domain of HSP90 chaperone/DNA topoisomerase II/histidine kinase"/>
    <property type="match status" value="1"/>
</dbReference>
<dbReference type="InterPro" id="IPR036890">
    <property type="entry name" value="HATPase_C_sf"/>
</dbReference>